<feature type="domain" description="HTH cro/C1-type" evidence="1">
    <location>
        <begin position="21"/>
        <end position="57"/>
    </location>
</feature>
<protein>
    <submittedName>
        <fullName evidence="2">Helix-turn-helix transcriptional regulator</fullName>
    </submittedName>
</protein>
<organism evidence="2 3">
    <name type="scientific">Actinoallomurus vinaceus</name>
    <dbReference type="NCBI Taxonomy" id="1080074"/>
    <lineage>
        <taxon>Bacteria</taxon>
        <taxon>Bacillati</taxon>
        <taxon>Actinomycetota</taxon>
        <taxon>Actinomycetes</taxon>
        <taxon>Streptosporangiales</taxon>
        <taxon>Thermomonosporaceae</taxon>
        <taxon>Actinoallomurus</taxon>
    </lineage>
</organism>
<dbReference type="Proteomes" id="UP001501442">
    <property type="component" value="Unassembled WGS sequence"/>
</dbReference>
<accession>A0ABP8UW83</accession>
<dbReference type="CDD" id="cd00093">
    <property type="entry name" value="HTH_XRE"/>
    <property type="match status" value="1"/>
</dbReference>
<keyword evidence="3" id="KW-1185">Reference proteome</keyword>
<gene>
    <name evidence="2" type="ORF">GCM10023196_101730</name>
</gene>
<comment type="caution">
    <text evidence="2">The sequence shown here is derived from an EMBL/GenBank/DDBJ whole genome shotgun (WGS) entry which is preliminary data.</text>
</comment>
<sequence>MTAAENLDPDESLWNAIAFHLRYERQKRGMSQTEVGAIIGVNKHGVSNAEAGRNKLTRIQADRLDKSWDTGGLFVRLRRFARLSHNPDWPAQVDRYKREADQVKIFHNGYVPIPFQTEDYARGLLAAGHAAGLVEDVESAVVRRMNHQAAVLERRPRPPLIWAVLDESALRPMGESAVMKAQFEHIVECSRLPHVSLRVVPLAAAPHVGIDGWFWFFELPGRRLAAFAGTTLDVGRVIDDPAEATSVAIRFDRIAARALNEDQTRDLLMGMAEHS</sequence>
<dbReference type="EMBL" id="BAABHK010000028">
    <property type="protein sequence ID" value="GAA4639580.1"/>
    <property type="molecule type" value="Genomic_DNA"/>
</dbReference>
<name>A0ABP8UW83_9ACTN</name>
<dbReference type="SUPFAM" id="SSF47413">
    <property type="entry name" value="lambda repressor-like DNA-binding domains"/>
    <property type="match status" value="1"/>
</dbReference>
<dbReference type="RefSeq" id="WP_345443072.1">
    <property type="nucleotide sequence ID" value="NZ_BAABHK010000028.1"/>
</dbReference>
<dbReference type="Gene3D" id="1.10.260.40">
    <property type="entry name" value="lambda repressor-like DNA-binding domains"/>
    <property type="match status" value="1"/>
</dbReference>
<evidence type="ECO:0000313" key="2">
    <source>
        <dbReference type="EMBL" id="GAA4639580.1"/>
    </source>
</evidence>
<dbReference type="InterPro" id="IPR001387">
    <property type="entry name" value="Cro/C1-type_HTH"/>
</dbReference>
<dbReference type="Pfam" id="PF19054">
    <property type="entry name" value="DUF5753"/>
    <property type="match status" value="1"/>
</dbReference>
<evidence type="ECO:0000259" key="1">
    <source>
        <dbReference type="PROSITE" id="PS50943"/>
    </source>
</evidence>
<proteinExistence type="predicted"/>
<dbReference type="InterPro" id="IPR043917">
    <property type="entry name" value="DUF5753"/>
</dbReference>
<dbReference type="PROSITE" id="PS50943">
    <property type="entry name" value="HTH_CROC1"/>
    <property type="match status" value="1"/>
</dbReference>
<evidence type="ECO:0000313" key="3">
    <source>
        <dbReference type="Proteomes" id="UP001501442"/>
    </source>
</evidence>
<dbReference type="InterPro" id="IPR010982">
    <property type="entry name" value="Lambda_DNA-bd_dom_sf"/>
</dbReference>
<reference evidence="3" key="1">
    <citation type="journal article" date="2019" name="Int. J. Syst. Evol. Microbiol.">
        <title>The Global Catalogue of Microorganisms (GCM) 10K type strain sequencing project: providing services to taxonomists for standard genome sequencing and annotation.</title>
        <authorList>
            <consortium name="The Broad Institute Genomics Platform"/>
            <consortium name="The Broad Institute Genome Sequencing Center for Infectious Disease"/>
            <person name="Wu L."/>
            <person name="Ma J."/>
        </authorList>
    </citation>
    <scope>NUCLEOTIDE SEQUENCE [LARGE SCALE GENOMIC DNA]</scope>
    <source>
        <strain evidence="3">JCM 17939</strain>
    </source>
</reference>